<proteinExistence type="predicted"/>
<name>A0A3N0CN98_9ACTN</name>
<dbReference type="PANTHER" id="PTHR37042:SF4">
    <property type="entry name" value="OUTER MEMBRANE PROTEIN RV1973"/>
    <property type="match status" value="1"/>
</dbReference>
<comment type="caution">
    <text evidence="3">The sequence shown here is derived from an EMBL/GenBank/DDBJ whole genome shotgun (WGS) entry which is preliminary data.</text>
</comment>
<dbReference type="PANTHER" id="PTHR37042">
    <property type="entry name" value="OUTER MEMBRANE PROTEIN RV1973"/>
    <property type="match status" value="1"/>
</dbReference>
<organism evidence="3 4">
    <name type="scientific">Nocardioides marmoriginsengisoli</name>
    <dbReference type="NCBI Taxonomy" id="661483"/>
    <lineage>
        <taxon>Bacteria</taxon>
        <taxon>Bacillati</taxon>
        <taxon>Actinomycetota</taxon>
        <taxon>Actinomycetes</taxon>
        <taxon>Propionibacteriales</taxon>
        <taxon>Nocardioidaceae</taxon>
        <taxon>Nocardioides</taxon>
    </lineage>
</organism>
<dbReference type="GO" id="GO:0016020">
    <property type="term" value="C:membrane"/>
    <property type="evidence" value="ECO:0007669"/>
    <property type="project" value="UniProtKB-SubCell"/>
</dbReference>
<keyword evidence="4" id="KW-1185">Reference proteome</keyword>
<dbReference type="OrthoDB" id="3829670at2"/>
<comment type="subcellular location">
    <subcellularLocation>
        <location evidence="1">Membrane</location>
    </subcellularLocation>
</comment>
<evidence type="ECO:0000313" key="3">
    <source>
        <dbReference type="EMBL" id="RNL64809.1"/>
    </source>
</evidence>
<dbReference type="Proteomes" id="UP000267128">
    <property type="component" value="Unassembled WGS sequence"/>
</dbReference>
<dbReference type="AlphaFoldDB" id="A0A3N0CN98"/>
<dbReference type="RefSeq" id="WP_123225911.1">
    <property type="nucleotide sequence ID" value="NZ_RJSE01000003.1"/>
</dbReference>
<dbReference type="EMBL" id="RJSE01000003">
    <property type="protein sequence ID" value="RNL64809.1"/>
    <property type="molecule type" value="Genomic_DNA"/>
</dbReference>
<protein>
    <recommendedName>
        <fullName evidence="5">Mce-associated membrane protein</fullName>
    </recommendedName>
</protein>
<evidence type="ECO:0000256" key="1">
    <source>
        <dbReference type="ARBA" id="ARBA00004370"/>
    </source>
</evidence>
<reference evidence="3 4" key="1">
    <citation type="submission" date="2018-11" db="EMBL/GenBank/DDBJ databases">
        <authorList>
            <person name="Li F."/>
        </authorList>
    </citation>
    <scope>NUCLEOTIDE SEQUENCE [LARGE SCALE GENOMIC DNA]</scope>
    <source>
        <strain evidence="3 4">Gsoil 097</strain>
    </source>
</reference>
<accession>A0A3N0CN98</accession>
<evidence type="ECO:0000313" key="4">
    <source>
        <dbReference type="Proteomes" id="UP000267128"/>
    </source>
</evidence>
<keyword evidence="2" id="KW-0472">Membrane</keyword>
<gene>
    <name evidence="3" type="ORF">EFK50_02110</name>
</gene>
<sequence>MTEDLATPPRTARRFLTVLAVVLALACLLVLGAKAFVPGVLPSSWTAADDAADRDTEITTTARRMMSDFVNLDYNDIDADTKRVLGYATGKFKTDYSNDLVELTALTRQRRAVSTGDVLKVGIGQVDEKTAIVSVAVDTKVTNTTTEAAKKAGKGPGYQELGYMFKLTMNHVGDRWLIADLEVIR</sequence>
<evidence type="ECO:0008006" key="5">
    <source>
        <dbReference type="Google" id="ProtNLM"/>
    </source>
</evidence>
<evidence type="ECO:0000256" key="2">
    <source>
        <dbReference type="ARBA" id="ARBA00023136"/>
    </source>
</evidence>